<dbReference type="PROSITE" id="PS00144">
    <property type="entry name" value="ASN_GLN_ASE_1"/>
    <property type="match status" value="1"/>
</dbReference>
<dbReference type="InterPro" id="IPR037152">
    <property type="entry name" value="L-asparaginase_N_sf"/>
</dbReference>
<dbReference type="InterPro" id="IPR006034">
    <property type="entry name" value="Asparaginase/glutaminase-like"/>
</dbReference>
<feature type="active site" description="O-isoaspartyl threonine intermediate" evidence="4">
    <location>
        <position position="12"/>
    </location>
</feature>
<dbReference type="PRINTS" id="PR00139">
    <property type="entry name" value="ASNGLNASE"/>
</dbReference>
<dbReference type="SFLD" id="SFLDS00057">
    <property type="entry name" value="Glutaminase/Asparaginase"/>
    <property type="match status" value="1"/>
</dbReference>
<gene>
    <name evidence="10" type="ORF">ET524_10330</name>
</gene>
<evidence type="ECO:0000313" key="10">
    <source>
        <dbReference type="EMBL" id="RXZ54832.1"/>
    </source>
</evidence>
<protein>
    <recommendedName>
        <fullName evidence="2">asparaginase</fullName>
        <ecNumber evidence="2">3.5.1.1</ecNumber>
    </recommendedName>
</protein>
<dbReference type="FunFam" id="3.40.50.1170:FF:000001">
    <property type="entry name" value="L-asparaginase 2"/>
    <property type="match status" value="1"/>
</dbReference>
<dbReference type="OrthoDB" id="9788068at2"/>
<dbReference type="InterPro" id="IPR036152">
    <property type="entry name" value="Asp/glu_Ase-like_sf"/>
</dbReference>
<dbReference type="Gene3D" id="3.40.50.1170">
    <property type="entry name" value="L-asparaginase, N-terminal domain"/>
    <property type="match status" value="1"/>
</dbReference>
<dbReference type="InterPro" id="IPR027474">
    <property type="entry name" value="L-asparaginase_N"/>
</dbReference>
<evidence type="ECO:0000313" key="11">
    <source>
        <dbReference type="Proteomes" id="UP000293345"/>
    </source>
</evidence>
<dbReference type="PROSITE" id="PS51732">
    <property type="entry name" value="ASN_GLN_ASE_3"/>
    <property type="match status" value="1"/>
</dbReference>
<dbReference type="RefSeq" id="WP_129425598.1">
    <property type="nucleotide sequence ID" value="NZ_SDPW01000001.1"/>
</dbReference>
<feature type="binding site" evidence="5">
    <location>
        <begin position="85"/>
        <end position="86"/>
    </location>
    <ligand>
        <name>substrate</name>
    </ligand>
</feature>
<feature type="active site" evidence="7">
    <location>
        <position position="85"/>
    </location>
</feature>
<dbReference type="InterPro" id="IPR040919">
    <property type="entry name" value="Asparaginase_C"/>
</dbReference>
<evidence type="ECO:0000259" key="8">
    <source>
        <dbReference type="Pfam" id="PF00710"/>
    </source>
</evidence>
<accession>A0A4Q2K5W0</accession>
<comment type="catalytic activity">
    <reaction evidence="3">
        <text>L-asparagine + H2O = L-aspartate + NH4(+)</text>
        <dbReference type="Rhea" id="RHEA:21016"/>
        <dbReference type="ChEBI" id="CHEBI:15377"/>
        <dbReference type="ChEBI" id="CHEBI:28938"/>
        <dbReference type="ChEBI" id="CHEBI:29991"/>
        <dbReference type="ChEBI" id="CHEBI:58048"/>
        <dbReference type="EC" id="3.5.1.1"/>
    </reaction>
</comment>
<dbReference type="InterPro" id="IPR020827">
    <property type="entry name" value="Asparaginase/glutaminase_AS1"/>
</dbReference>
<organism evidence="10 11">
    <name type="scientific">Senegalimassilia faecalis</name>
    <dbReference type="NCBI Taxonomy" id="2509433"/>
    <lineage>
        <taxon>Bacteria</taxon>
        <taxon>Bacillati</taxon>
        <taxon>Actinomycetota</taxon>
        <taxon>Coriobacteriia</taxon>
        <taxon>Coriobacteriales</taxon>
        <taxon>Coriobacteriaceae</taxon>
        <taxon>Senegalimassilia</taxon>
    </lineage>
</organism>
<feature type="binding site" evidence="5">
    <location>
        <position position="54"/>
    </location>
    <ligand>
        <name>substrate</name>
    </ligand>
</feature>
<evidence type="ECO:0000256" key="2">
    <source>
        <dbReference type="ARBA" id="ARBA00012920"/>
    </source>
</evidence>
<comment type="similarity">
    <text evidence="1">Belongs to the asparaginase 1 family.</text>
</comment>
<dbReference type="Proteomes" id="UP000293345">
    <property type="component" value="Unassembled WGS sequence"/>
</dbReference>
<dbReference type="PIRSF" id="PIRSF001220">
    <property type="entry name" value="L-ASNase_gatD"/>
    <property type="match status" value="1"/>
</dbReference>
<dbReference type="PROSITE" id="PS00917">
    <property type="entry name" value="ASN_GLN_ASE_2"/>
    <property type="match status" value="1"/>
</dbReference>
<evidence type="ECO:0000256" key="3">
    <source>
        <dbReference type="ARBA" id="ARBA00049366"/>
    </source>
</evidence>
<evidence type="ECO:0000256" key="1">
    <source>
        <dbReference type="ARBA" id="ARBA00010518"/>
    </source>
</evidence>
<evidence type="ECO:0000256" key="7">
    <source>
        <dbReference type="PROSITE-ProRule" id="PRU10100"/>
    </source>
</evidence>
<dbReference type="PIRSF" id="PIRSF500176">
    <property type="entry name" value="L_ASNase"/>
    <property type="match status" value="1"/>
</dbReference>
<dbReference type="EMBL" id="SDPW01000001">
    <property type="protein sequence ID" value="RXZ54832.1"/>
    <property type="molecule type" value="Genomic_DNA"/>
</dbReference>
<keyword evidence="11" id="KW-1185">Reference proteome</keyword>
<dbReference type="SUPFAM" id="SSF53774">
    <property type="entry name" value="Glutaminase/Asparaginase"/>
    <property type="match status" value="1"/>
</dbReference>
<evidence type="ECO:0000256" key="4">
    <source>
        <dbReference type="PIRSR" id="PIRSR001220-1"/>
    </source>
</evidence>
<evidence type="ECO:0000256" key="6">
    <source>
        <dbReference type="PROSITE-ProRule" id="PRU10099"/>
    </source>
</evidence>
<evidence type="ECO:0000259" key="9">
    <source>
        <dbReference type="Pfam" id="PF17763"/>
    </source>
</evidence>
<dbReference type="PANTHER" id="PTHR11707">
    <property type="entry name" value="L-ASPARAGINASE"/>
    <property type="match status" value="1"/>
</dbReference>
<sequence length="379" mass="39209">MKKILVIATGGTIASAEEGSGLAPALTGEQLVAFVPEVAQVCHVEVSQVMNVDSTNMRPEGWLAIADEVRRRYDDCDGFVVLHGTDTLAYTAAGLSYLVQASPKPVVLTGSQLPMGDPGTDGKRNLFDAVRVACDDAAAGVMVVFGGKAISGTAARKVRTRDFEAFDSLNVPDLGAAGENGVQWAAAARELMAPGAADGCATAGEARAGREGFSADGCSACEEHGGVSVPSGAAERGFAVAGPFAPRFFDTLNPRVMVLKVTPGMDGRVVDALRPLCDALVVEAFGLGGIPEYAGVTDALLNWADAGKTLVMTTQCPFEGADLSVYEVGRAFCNRPGVLMGGAATTEALLAKTMWALAQAERPDGTIDREKLTALFASC</sequence>
<dbReference type="GO" id="GO:0006520">
    <property type="term" value="P:amino acid metabolic process"/>
    <property type="evidence" value="ECO:0007669"/>
    <property type="project" value="InterPro"/>
</dbReference>
<dbReference type="Pfam" id="PF17763">
    <property type="entry name" value="Asparaginase_C"/>
    <property type="match status" value="1"/>
</dbReference>
<dbReference type="Gene3D" id="3.40.50.40">
    <property type="match status" value="1"/>
</dbReference>
<dbReference type="CDD" id="cd08963">
    <property type="entry name" value="L-asparaginase_I"/>
    <property type="match status" value="1"/>
</dbReference>
<feature type="domain" description="Asparaginase/glutaminase C-terminal" evidence="9">
    <location>
        <begin position="255"/>
        <end position="363"/>
    </location>
</feature>
<dbReference type="InterPro" id="IPR027473">
    <property type="entry name" value="L-asparaginase_C"/>
</dbReference>
<dbReference type="Pfam" id="PF00710">
    <property type="entry name" value="Asparaginase"/>
    <property type="match status" value="1"/>
</dbReference>
<dbReference type="InterPro" id="IPR027475">
    <property type="entry name" value="Asparaginase/glutaminase_AS2"/>
</dbReference>
<dbReference type="InterPro" id="IPR041725">
    <property type="entry name" value="L-asparaginase_I"/>
</dbReference>
<dbReference type="GO" id="GO:0004067">
    <property type="term" value="F:asparaginase activity"/>
    <property type="evidence" value="ECO:0007669"/>
    <property type="project" value="UniProtKB-UniRule"/>
</dbReference>
<name>A0A4Q2K5W0_9ACTN</name>
<dbReference type="PANTHER" id="PTHR11707:SF28">
    <property type="entry name" value="60 KDA LYSOPHOSPHOLIPASE"/>
    <property type="match status" value="1"/>
</dbReference>
<dbReference type="AlphaFoldDB" id="A0A4Q2K5W0"/>
<reference evidence="10 11" key="1">
    <citation type="submission" date="2019-01" db="EMBL/GenBank/DDBJ databases">
        <title>Senegalimassilia sp. nov. KGMB04484 isolated human feces.</title>
        <authorList>
            <person name="Han K.-I."/>
            <person name="Kim J.-S."/>
            <person name="Lee K.C."/>
            <person name="Suh M.K."/>
            <person name="Eom M.K."/>
            <person name="Lee J.H."/>
            <person name="Park S.-H."/>
            <person name="Kang S.W."/>
            <person name="Park J.-E."/>
            <person name="Oh B.S."/>
            <person name="Yu S.Y."/>
            <person name="Choi S.-H."/>
            <person name="Lee D.H."/>
            <person name="Yoon H."/>
            <person name="Kim B.-Y."/>
            <person name="Lee J.H."/>
            <person name="Lee J.-S."/>
        </authorList>
    </citation>
    <scope>NUCLEOTIDE SEQUENCE [LARGE SCALE GENOMIC DNA]</scope>
    <source>
        <strain evidence="10 11">KGMB04484</strain>
    </source>
</reference>
<evidence type="ECO:0000256" key="5">
    <source>
        <dbReference type="PIRSR" id="PIRSR001220-2"/>
    </source>
</evidence>
<comment type="caution">
    <text evidence="10">The sequence shown here is derived from an EMBL/GenBank/DDBJ whole genome shotgun (WGS) entry which is preliminary data.</text>
</comment>
<feature type="domain" description="L-asparaginase N-terminal" evidence="8">
    <location>
        <begin position="3"/>
        <end position="185"/>
    </location>
</feature>
<proteinExistence type="inferred from homology"/>
<dbReference type="SMART" id="SM00870">
    <property type="entry name" value="Asparaginase"/>
    <property type="match status" value="1"/>
</dbReference>
<dbReference type="EC" id="3.5.1.1" evidence="2"/>
<feature type="active site" evidence="6">
    <location>
        <position position="12"/>
    </location>
</feature>